<dbReference type="Proteomes" id="UP001596191">
    <property type="component" value="Unassembled WGS sequence"/>
</dbReference>
<evidence type="ECO:0000313" key="5">
    <source>
        <dbReference type="Proteomes" id="UP001596191"/>
    </source>
</evidence>
<keyword evidence="2" id="KW-0472">Membrane</keyword>
<dbReference type="InterPro" id="IPR038587">
    <property type="entry name" value="Ribosomal_eL40_sf"/>
</dbReference>
<dbReference type="EMBL" id="JBHSSJ010000001">
    <property type="protein sequence ID" value="MFC6273910.1"/>
    <property type="molecule type" value="Genomic_DNA"/>
</dbReference>
<evidence type="ECO:0000256" key="1">
    <source>
        <dbReference type="SAM" id="MobiDB-lite"/>
    </source>
</evidence>
<feature type="compositionally biased region" description="Low complexity" evidence="1">
    <location>
        <begin position="103"/>
        <end position="115"/>
    </location>
</feature>
<keyword evidence="2" id="KW-0812">Transmembrane</keyword>
<name>A0ABW1TLG4_9LACO</name>
<gene>
    <name evidence="4" type="ORF">ACFQET_00085</name>
</gene>
<protein>
    <submittedName>
        <fullName evidence="4">Zinc-ribbon domain-containing protein</fullName>
    </submittedName>
</protein>
<comment type="caution">
    <text evidence="4">The sequence shown here is derived from an EMBL/GenBank/DDBJ whole genome shotgun (WGS) entry which is preliminary data.</text>
</comment>
<feature type="domain" description="Zinc-ribbon" evidence="3">
    <location>
        <begin position="5"/>
        <end position="26"/>
    </location>
</feature>
<dbReference type="InterPro" id="IPR026870">
    <property type="entry name" value="Zinc_ribbon_dom"/>
</dbReference>
<accession>A0ABW1TLG4</accession>
<reference evidence="5" key="1">
    <citation type="journal article" date="2019" name="Int. J. Syst. Evol. Microbiol.">
        <title>The Global Catalogue of Microorganisms (GCM) 10K type strain sequencing project: providing services to taxonomists for standard genome sequencing and annotation.</title>
        <authorList>
            <consortium name="The Broad Institute Genomics Platform"/>
            <consortium name="The Broad Institute Genome Sequencing Center for Infectious Disease"/>
            <person name="Wu L."/>
            <person name="Ma J."/>
        </authorList>
    </citation>
    <scope>NUCLEOTIDE SEQUENCE [LARGE SCALE GENOMIC DNA]</scope>
    <source>
        <strain evidence="5">CCM 8907</strain>
    </source>
</reference>
<sequence length="212" mass="22904">MAEKFCPNCGASVPVGAAFCRNCGHQFKTQVDAQATGATDNADSTEPVTTPAPTPQTPESPQHKWLVIIGAVIGLAVVIVITMSVVFQKQQEAKQRAEEASVSRKSSSKAASESRVQSREKSLATDAVDPVTDVVQNQFDLDAKCTDVTIESKSGNQYMGYAKISDDYDDETSVDVTVTDVKYDKSVSVYIDGDDHTKLTDTFTSNDDDDDY</sequence>
<feature type="region of interest" description="Disordered" evidence="1">
    <location>
        <begin position="95"/>
        <end position="125"/>
    </location>
</feature>
<keyword evidence="2" id="KW-1133">Transmembrane helix</keyword>
<evidence type="ECO:0000313" key="4">
    <source>
        <dbReference type="EMBL" id="MFC6273910.1"/>
    </source>
</evidence>
<proteinExistence type="predicted"/>
<dbReference type="RefSeq" id="WP_125638736.1">
    <property type="nucleotide sequence ID" value="NZ_JBHSSJ010000001.1"/>
</dbReference>
<feature type="region of interest" description="Disordered" evidence="1">
    <location>
        <begin position="34"/>
        <end position="60"/>
    </location>
</feature>
<organism evidence="4 5">
    <name type="scientific">Levilactobacillus tangyuanensis</name>
    <dbReference type="NCBI Taxonomy" id="2486021"/>
    <lineage>
        <taxon>Bacteria</taxon>
        <taxon>Bacillati</taxon>
        <taxon>Bacillota</taxon>
        <taxon>Bacilli</taxon>
        <taxon>Lactobacillales</taxon>
        <taxon>Lactobacillaceae</taxon>
        <taxon>Levilactobacillus</taxon>
    </lineage>
</organism>
<dbReference type="Pfam" id="PF13240">
    <property type="entry name" value="Zn_Ribbon_1"/>
    <property type="match status" value="1"/>
</dbReference>
<feature type="transmembrane region" description="Helical" evidence="2">
    <location>
        <begin position="65"/>
        <end position="87"/>
    </location>
</feature>
<evidence type="ECO:0000259" key="3">
    <source>
        <dbReference type="Pfam" id="PF13240"/>
    </source>
</evidence>
<keyword evidence="5" id="KW-1185">Reference proteome</keyword>
<evidence type="ECO:0000256" key="2">
    <source>
        <dbReference type="SAM" id="Phobius"/>
    </source>
</evidence>
<dbReference type="Gene3D" id="4.10.1060.50">
    <property type="match status" value="1"/>
</dbReference>